<organism evidence="1 2">
    <name type="scientific">Trichinella pseudospiralis</name>
    <name type="common">Parasitic roundworm</name>
    <dbReference type="NCBI Taxonomy" id="6337"/>
    <lineage>
        <taxon>Eukaryota</taxon>
        <taxon>Metazoa</taxon>
        <taxon>Ecdysozoa</taxon>
        <taxon>Nematoda</taxon>
        <taxon>Enoplea</taxon>
        <taxon>Dorylaimia</taxon>
        <taxon>Trichinellida</taxon>
        <taxon>Trichinellidae</taxon>
        <taxon>Trichinella</taxon>
    </lineage>
</organism>
<proteinExistence type="predicted"/>
<dbReference type="Proteomes" id="UP000054995">
    <property type="component" value="Unassembled WGS sequence"/>
</dbReference>
<dbReference type="AlphaFoldDB" id="A0A0V1DRX5"/>
<evidence type="ECO:0000313" key="1">
    <source>
        <dbReference type="EMBL" id="KRY64300.1"/>
    </source>
</evidence>
<sequence>MALLKFLSAFWDIFLPHDALLRATAYRLLRS</sequence>
<reference evidence="1 2" key="1">
    <citation type="submission" date="2015-01" db="EMBL/GenBank/DDBJ databases">
        <title>Evolution of Trichinella species and genotypes.</title>
        <authorList>
            <person name="Korhonen P.K."/>
            <person name="Edoardo P."/>
            <person name="Giuseppe L.R."/>
            <person name="Gasser R.B."/>
        </authorList>
    </citation>
    <scope>NUCLEOTIDE SEQUENCE [LARGE SCALE GENOMIC DNA]</scope>
    <source>
        <strain evidence="1">ISS470</strain>
    </source>
</reference>
<accession>A0A0V1DRX5</accession>
<name>A0A0V1DRX5_TRIPS</name>
<protein>
    <submittedName>
        <fullName evidence="1">Uncharacterized protein</fullName>
    </submittedName>
</protein>
<gene>
    <name evidence="1" type="ORF">T4D_13921</name>
</gene>
<keyword evidence="2" id="KW-1185">Reference proteome</keyword>
<evidence type="ECO:0000313" key="2">
    <source>
        <dbReference type="Proteomes" id="UP000054995"/>
    </source>
</evidence>
<dbReference type="EMBL" id="JYDT01001627">
    <property type="protein sequence ID" value="KRY64300.1"/>
    <property type="molecule type" value="Genomic_DNA"/>
</dbReference>
<comment type="caution">
    <text evidence="1">The sequence shown here is derived from an EMBL/GenBank/DDBJ whole genome shotgun (WGS) entry which is preliminary data.</text>
</comment>